<reference evidence="2" key="1">
    <citation type="submission" date="2022-11" db="UniProtKB">
        <authorList>
            <consortium name="WormBaseParasite"/>
        </authorList>
    </citation>
    <scope>IDENTIFICATION</scope>
</reference>
<keyword evidence="1" id="KW-1185">Reference proteome</keyword>
<dbReference type="Proteomes" id="UP000887565">
    <property type="component" value="Unplaced"/>
</dbReference>
<protein>
    <submittedName>
        <fullName evidence="2">Uncharacterized protein</fullName>
    </submittedName>
</protein>
<dbReference type="WBParaSite" id="nRc.2.0.1.t37425-RA">
    <property type="protein sequence ID" value="nRc.2.0.1.t37425-RA"/>
    <property type="gene ID" value="nRc.2.0.1.g37425"/>
</dbReference>
<proteinExistence type="predicted"/>
<evidence type="ECO:0000313" key="1">
    <source>
        <dbReference type="Proteomes" id="UP000887565"/>
    </source>
</evidence>
<name>A0A915KGB4_ROMCU</name>
<sequence>MEIFFKIESNFSIFRPATAHEWEPQFLAISDVVAGEASGAENDEIHSFVYIFCEDFHTYNDERLRHAELHKNYMEDYGYLK</sequence>
<dbReference type="AlphaFoldDB" id="A0A915KGB4"/>
<organism evidence="1 2">
    <name type="scientific">Romanomermis culicivorax</name>
    <name type="common">Nematode worm</name>
    <dbReference type="NCBI Taxonomy" id="13658"/>
    <lineage>
        <taxon>Eukaryota</taxon>
        <taxon>Metazoa</taxon>
        <taxon>Ecdysozoa</taxon>
        <taxon>Nematoda</taxon>
        <taxon>Enoplea</taxon>
        <taxon>Dorylaimia</taxon>
        <taxon>Mermithida</taxon>
        <taxon>Mermithoidea</taxon>
        <taxon>Mermithidae</taxon>
        <taxon>Romanomermis</taxon>
    </lineage>
</organism>
<accession>A0A915KGB4</accession>
<evidence type="ECO:0000313" key="2">
    <source>
        <dbReference type="WBParaSite" id="nRc.2.0.1.t37425-RA"/>
    </source>
</evidence>